<name>A0ACD5HJT3_9PROT</name>
<dbReference type="EMBL" id="CP127526">
    <property type="protein sequence ID" value="XRI74766.1"/>
    <property type="molecule type" value="Genomic_DNA"/>
</dbReference>
<organism evidence="1 2">
    <name type="scientific">Acidithiobacillus montserratensis</name>
    <dbReference type="NCBI Taxonomy" id="2729135"/>
    <lineage>
        <taxon>Bacteria</taxon>
        <taxon>Pseudomonadati</taxon>
        <taxon>Pseudomonadota</taxon>
        <taxon>Acidithiobacillia</taxon>
        <taxon>Acidithiobacillales</taxon>
        <taxon>Acidithiobacillaceae</taxon>
        <taxon>Acidithiobacillus</taxon>
    </lineage>
</organism>
<evidence type="ECO:0000313" key="1">
    <source>
        <dbReference type="EMBL" id="XRI74766.1"/>
    </source>
</evidence>
<protein>
    <submittedName>
        <fullName evidence="1">Antitoxin of toxin-antitoxin stability system</fullName>
    </submittedName>
</protein>
<sequence>MTKEAIFSLKLEAGLRAEFLAEAASEDRPASRVMRELMRGYIAQRRQDREYDDYLQRKVDAGRASMRMGHGRPNAEVEAEFAAKRDQVPADPA</sequence>
<proteinExistence type="predicted"/>
<keyword evidence="2" id="KW-1185">Reference proteome</keyword>
<evidence type="ECO:0000313" key="2">
    <source>
        <dbReference type="Proteomes" id="UP001195965"/>
    </source>
</evidence>
<gene>
    <name evidence="1" type="ORF">HHS34_006090</name>
</gene>
<reference evidence="1 2" key="1">
    <citation type="journal article" date="2021" name="ISME J.">
        <title>Genomic evolution of the class Acidithiobacillia: deep-branching Proteobacteria living in extreme acidic conditions.</title>
        <authorList>
            <person name="Moya-Beltran A."/>
            <person name="Beard S."/>
            <person name="Rojas-Villalobos C."/>
            <person name="Issotta F."/>
            <person name="Gallardo Y."/>
            <person name="Ulloa R."/>
            <person name="Giaveno A."/>
            <person name="Degli Esposti M."/>
            <person name="Johnson D.B."/>
            <person name="Quatrini R."/>
        </authorList>
    </citation>
    <scope>NUCLEOTIDE SEQUENCE [LARGE SCALE GENOMIC DNA]</scope>
    <source>
        <strain evidence="1 2">GG1-14</strain>
    </source>
</reference>
<dbReference type="Proteomes" id="UP001195965">
    <property type="component" value="Chromosome"/>
</dbReference>
<accession>A0ACD5HJT3</accession>